<gene>
    <name evidence="3" type="ORF">PFISCL1PPCAC_7428</name>
</gene>
<protein>
    <recommendedName>
        <fullName evidence="2">Serpin domain-containing protein</fullName>
    </recommendedName>
</protein>
<proteinExistence type="inferred from homology"/>
<dbReference type="Gene3D" id="2.30.39.10">
    <property type="entry name" value="Alpha-1-antitrypsin, domain 1"/>
    <property type="match status" value="1"/>
</dbReference>
<feature type="domain" description="Serpin" evidence="2">
    <location>
        <begin position="2"/>
        <end position="75"/>
    </location>
</feature>
<comment type="similarity">
    <text evidence="1">Belongs to the serpin family.</text>
</comment>
<dbReference type="PANTHER" id="PTHR11461:SF211">
    <property type="entry name" value="GH10112P-RELATED"/>
    <property type="match status" value="1"/>
</dbReference>
<dbReference type="PANTHER" id="PTHR11461">
    <property type="entry name" value="SERINE PROTEASE INHIBITOR, SERPIN"/>
    <property type="match status" value="1"/>
</dbReference>
<dbReference type="InterPro" id="IPR023796">
    <property type="entry name" value="Serpin_dom"/>
</dbReference>
<evidence type="ECO:0000313" key="3">
    <source>
        <dbReference type="EMBL" id="GMT16131.1"/>
    </source>
</evidence>
<comment type="caution">
    <text evidence="3">The sequence shown here is derived from an EMBL/GenBank/DDBJ whole genome shotgun (WGS) entry which is preliminary data.</text>
</comment>
<reference evidence="3" key="1">
    <citation type="submission" date="2023-10" db="EMBL/GenBank/DDBJ databases">
        <title>Genome assembly of Pristionchus species.</title>
        <authorList>
            <person name="Yoshida K."/>
            <person name="Sommer R.J."/>
        </authorList>
    </citation>
    <scope>NUCLEOTIDE SEQUENCE</scope>
    <source>
        <strain evidence="3">RS5133</strain>
    </source>
</reference>
<evidence type="ECO:0000256" key="1">
    <source>
        <dbReference type="ARBA" id="ARBA00009500"/>
    </source>
</evidence>
<dbReference type="InterPro" id="IPR036186">
    <property type="entry name" value="Serpin_sf"/>
</dbReference>
<sequence>FFLVQPTKNRSLAKLRNEITGEKLQSLLRNTQSSEIELTIPKFNISSNLDGRKVLQKLGVNSIFSNAADLSKVRSCILKIEMILN</sequence>
<dbReference type="InterPro" id="IPR000215">
    <property type="entry name" value="Serpin_fam"/>
</dbReference>
<accession>A0AAV5VBQ3</accession>
<feature type="non-terminal residue" evidence="3">
    <location>
        <position position="1"/>
    </location>
</feature>
<dbReference type="Proteomes" id="UP001432322">
    <property type="component" value="Unassembled WGS sequence"/>
</dbReference>
<dbReference type="InterPro" id="IPR042178">
    <property type="entry name" value="Serpin_sf_1"/>
</dbReference>
<dbReference type="AlphaFoldDB" id="A0AAV5VBQ3"/>
<dbReference type="Pfam" id="PF00079">
    <property type="entry name" value="Serpin"/>
    <property type="match status" value="1"/>
</dbReference>
<evidence type="ECO:0000313" key="4">
    <source>
        <dbReference type="Proteomes" id="UP001432322"/>
    </source>
</evidence>
<dbReference type="SUPFAM" id="SSF56574">
    <property type="entry name" value="Serpins"/>
    <property type="match status" value="1"/>
</dbReference>
<name>A0AAV5VBQ3_9BILA</name>
<dbReference type="InterPro" id="IPR042185">
    <property type="entry name" value="Serpin_sf_2"/>
</dbReference>
<dbReference type="Gene3D" id="3.30.497.10">
    <property type="entry name" value="Antithrombin, subunit I, domain 2"/>
    <property type="match status" value="1"/>
</dbReference>
<organism evidence="3 4">
    <name type="scientific">Pristionchus fissidentatus</name>
    <dbReference type="NCBI Taxonomy" id="1538716"/>
    <lineage>
        <taxon>Eukaryota</taxon>
        <taxon>Metazoa</taxon>
        <taxon>Ecdysozoa</taxon>
        <taxon>Nematoda</taxon>
        <taxon>Chromadorea</taxon>
        <taxon>Rhabditida</taxon>
        <taxon>Rhabditina</taxon>
        <taxon>Diplogasteromorpha</taxon>
        <taxon>Diplogasteroidea</taxon>
        <taxon>Neodiplogasteridae</taxon>
        <taxon>Pristionchus</taxon>
    </lineage>
</organism>
<evidence type="ECO:0000259" key="2">
    <source>
        <dbReference type="Pfam" id="PF00079"/>
    </source>
</evidence>
<keyword evidence="4" id="KW-1185">Reference proteome</keyword>
<dbReference type="GO" id="GO:0004867">
    <property type="term" value="F:serine-type endopeptidase inhibitor activity"/>
    <property type="evidence" value="ECO:0007669"/>
    <property type="project" value="InterPro"/>
</dbReference>
<dbReference type="EMBL" id="BTSY01000002">
    <property type="protein sequence ID" value="GMT16131.1"/>
    <property type="molecule type" value="Genomic_DNA"/>
</dbReference>
<dbReference type="GO" id="GO:0005615">
    <property type="term" value="C:extracellular space"/>
    <property type="evidence" value="ECO:0007669"/>
    <property type="project" value="InterPro"/>
</dbReference>